<evidence type="ECO:0000313" key="4">
    <source>
        <dbReference type="Proteomes" id="UP000006039"/>
    </source>
</evidence>
<dbReference type="AlphaFoldDB" id="J3P9S2"/>
<evidence type="ECO:0000256" key="1">
    <source>
        <dbReference type="SAM" id="MobiDB-lite"/>
    </source>
</evidence>
<reference evidence="4" key="1">
    <citation type="submission" date="2010-07" db="EMBL/GenBank/DDBJ databases">
        <title>The genome sequence of Gaeumannomyces graminis var. tritici strain R3-111a-1.</title>
        <authorList>
            <consortium name="The Broad Institute Genome Sequencing Platform"/>
            <person name="Ma L.-J."/>
            <person name="Dead R."/>
            <person name="Young S."/>
            <person name="Zeng Q."/>
            <person name="Koehrsen M."/>
            <person name="Alvarado L."/>
            <person name="Berlin A."/>
            <person name="Chapman S.B."/>
            <person name="Chen Z."/>
            <person name="Freedman E."/>
            <person name="Gellesch M."/>
            <person name="Goldberg J."/>
            <person name="Griggs A."/>
            <person name="Gujja S."/>
            <person name="Heilman E.R."/>
            <person name="Heiman D."/>
            <person name="Hepburn T."/>
            <person name="Howarth C."/>
            <person name="Jen D."/>
            <person name="Larson L."/>
            <person name="Mehta T."/>
            <person name="Neiman D."/>
            <person name="Pearson M."/>
            <person name="Roberts A."/>
            <person name="Saif S."/>
            <person name="Shea T."/>
            <person name="Shenoy N."/>
            <person name="Sisk P."/>
            <person name="Stolte C."/>
            <person name="Sykes S."/>
            <person name="Walk T."/>
            <person name="White J."/>
            <person name="Yandava C."/>
            <person name="Haas B."/>
            <person name="Nusbaum C."/>
            <person name="Birren B."/>
        </authorList>
    </citation>
    <scope>NUCLEOTIDE SEQUENCE [LARGE SCALE GENOMIC DNA]</scope>
    <source>
        <strain evidence="4">R3-111a-1</strain>
    </source>
</reference>
<dbReference type="Proteomes" id="UP000006039">
    <property type="component" value="Unassembled WGS sequence"/>
</dbReference>
<dbReference type="GeneID" id="20350705"/>
<reference evidence="3" key="4">
    <citation type="journal article" date="2015" name="G3 (Bethesda)">
        <title>Genome sequences of three phytopathogenic species of the Magnaporthaceae family of fungi.</title>
        <authorList>
            <person name="Okagaki L.H."/>
            <person name="Nunes C.C."/>
            <person name="Sailsbery J."/>
            <person name="Clay B."/>
            <person name="Brown D."/>
            <person name="John T."/>
            <person name="Oh Y."/>
            <person name="Young N."/>
            <person name="Fitzgerald M."/>
            <person name="Haas B.J."/>
            <person name="Zeng Q."/>
            <person name="Young S."/>
            <person name="Adiconis X."/>
            <person name="Fan L."/>
            <person name="Levin J.Z."/>
            <person name="Mitchell T.K."/>
            <person name="Okubara P.A."/>
            <person name="Farman M.L."/>
            <person name="Kohn L.M."/>
            <person name="Birren B."/>
            <person name="Ma L.-J."/>
            <person name="Dean R.A."/>
        </authorList>
    </citation>
    <scope>NUCLEOTIDE SEQUENCE</scope>
    <source>
        <strain evidence="3">R3-111a-1</strain>
    </source>
</reference>
<dbReference type="HOGENOM" id="CLU_1310207_0_0_1"/>
<evidence type="ECO:0000313" key="2">
    <source>
        <dbReference type="EMBL" id="EJT73408.1"/>
    </source>
</evidence>
<reference evidence="3" key="5">
    <citation type="submission" date="2018-04" db="UniProtKB">
        <authorList>
            <consortium name="EnsemblFungi"/>
        </authorList>
    </citation>
    <scope>IDENTIFICATION</scope>
    <source>
        <strain evidence="3">R3-111a-1</strain>
    </source>
</reference>
<organism evidence="2">
    <name type="scientific">Gaeumannomyces tritici (strain R3-111a-1)</name>
    <name type="common">Wheat and barley take-all root rot fungus</name>
    <name type="synonym">Gaeumannomyces graminis var. tritici</name>
    <dbReference type="NCBI Taxonomy" id="644352"/>
    <lineage>
        <taxon>Eukaryota</taxon>
        <taxon>Fungi</taxon>
        <taxon>Dikarya</taxon>
        <taxon>Ascomycota</taxon>
        <taxon>Pezizomycotina</taxon>
        <taxon>Sordariomycetes</taxon>
        <taxon>Sordariomycetidae</taxon>
        <taxon>Magnaporthales</taxon>
        <taxon>Magnaporthaceae</taxon>
        <taxon>Gaeumannomyces</taxon>
    </lineage>
</organism>
<feature type="compositionally biased region" description="Basic residues" evidence="1">
    <location>
        <begin position="1"/>
        <end position="11"/>
    </location>
</feature>
<keyword evidence="4" id="KW-1185">Reference proteome</keyword>
<evidence type="ECO:0000313" key="3">
    <source>
        <dbReference type="EnsemblFungi" id="EJT73408"/>
    </source>
</evidence>
<protein>
    <submittedName>
        <fullName evidence="2 3">Uncharacterized protein</fullName>
    </submittedName>
</protein>
<reference evidence="2" key="2">
    <citation type="submission" date="2010-07" db="EMBL/GenBank/DDBJ databases">
        <authorList>
            <consortium name="The Broad Institute Genome Sequencing Platform"/>
            <consortium name="Broad Institute Genome Sequencing Center for Infectious Disease"/>
            <person name="Ma L.-J."/>
            <person name="Dead R."/>
            <person name="Young S."/>
            <person name="Zeng Q."/>
            <person name="Koehrsen M."/>
            <person name="Alvarado L."/>
            <person name="Berlin A."/>
            <person name="Chapman S.B."/>
            <person name="Chen Z."/>
            <person name="Freedman E."/>
            <person name="Gellesch M."/>
            <person name="Goldberg J."/>
            <person name="Griggs A."/>
            <person name="Gujja S."/>
            <person name="Heilman E.R."/>
            <person name="Heiman D."/>
            <person name="Hepburn T."/>
            <person name="Howarth C."/>
            <person name="Jen D."/>
            <person name="Larson L."/>
            <person name="Mehta T."/>
            <person name="Neiman D."/>
            <person name="Pearson M."/>
            <person name="Roberts A."/>
            <person name="Saif S."/>
            <person name="Shea T."/>
            <person name="Shenoy N."/>
            <person name="Sisk P."/>
            <person name="Stolte C."/>
            <person name="Sykes S."/>
            <person name="Walk T."/>
            <person name="White J."/>
            <person name="Yandava C."/>
            <person name="Haas B."/>
            <person name="Nusbaum C."/>
            <person name="Birren B."/>
        </authorList>
    </citation>
    <scope>NUCLEOTIDE SEQUENCE</scope>
    <source>
        <strain evidence="2">R3-111a-1</strain>
    </source>
</reference>
<dbReference type="RefSeq" id="XP_009226382.1">
    <property type="nucleotide sequence ID" value="XM_009228118.1"/>
</dbReference>
<sequence length="210" mass="23456">MLVAIRSRRNRPAGAKPPPPRTCRCGAETNRKLASELASYLSIPSCTGAEDVLLHVLEHPRTQYSLARLQPQAATRFNSISWAKALGVPARGCPERCRGVAPRLLPGWVRAIYQFPHDHMMEARQIIQQCMSLFPTETDERRSARVACRVKAWEQPCSRNHLAGVAGVFDAGMALRIRRDPSRSHRKAVAHVKNWTPPGRSPLCTSWGYS</sequence>
<proteinExistence type="predicted"/>
<dbReference type="VEuPathDB" id="FungiDB:GGTG_10247"/>
<dbReference type="eggNOG" id="ENOG502RNBA">
    <property type="taxonomic scope" value="Eukaryota"/>
</dbReference>
<accession>J3P9S2</accession>
<feature type="region of interest" description="Disordered" evidence="1">
    <location>
        <begin position="1"/>
        <end position="21"/>
    </location>
</feature>
<dbReference type="EnsemblFungi" id="EJT73408">
    <property type="protein sequence ID" value="EJT73408"/>
    <property type="gene ID" value="GGTG_10247"/>
</dbReference>
<name>J3P9S2_GAET3</name>
<reference evidence="2" key="3">
    <citation type="submission" date="2010-09" db="EMBL/GenBank/DDBJ databases">
        <title>Annotation of Gaeumannomyces graminis var. tritici R3-111a-1.</title>
        <authorList>
            <consortium name="The Broad Institute Genome Sequencing Platform"/>
            <person name="Ma L.-J."/>
            <person name="Dead R."/>
            <person name="Young S.K."/>
            <person name="Zeng Q."/>
            <person name="Gargeya S."/>
            <person name="Fitzgerald M."/>
            <person name="Haas B."/>
            <person name="Abouelleil A."/>
            <person name="Alvarado L."/>
            <person name="Arachchi H.M."/>
            <person name="Berlin A."/>
            <person name="Brown A."/>
            <person name="Chapman S.B."/>
            <person name="Chen Z."/>
            <person name="Dunbar C."/>
            <person name="Freedman E."/>
            <person name="Gearin G."/>
            <person name="Gellesch M."/>
            <person name="Goldberg J."/>
            <person name="Griggs A."/>
            <person name="Gujja S."/>
            <person name="Heiman D."/>
            <person name="Howarth C."/>
            <person name="Larson L."/>
            <person name="Lui A."/>
            <person name="MacDonald P.J.P."/>
            <person name="Mehta T."/>
            <person name="Montmayeur A."/>
            <person name="Murphy C."/>
            <person name="Neiman D."/>
            <person name="Pearson M."/>
            <person name="Priest M."/>
            <person name="Roberts A."/>
            <person name="Saif S."/>
            <person name="Shea T."/>
            <person name="Shenoy N."/>
            <person name="Sisk P."/>
            <person name="Stolte C."/>
            <person name="Sykes S."/>
            <person name="Yandava C."/>
            <person name="Wortman J."/>
            <person name="Nusbaum C."/>
            <person name="Birren B."/>
        </authorList>
    </citation>
    <scope>NUCLEOTIDE SEQUENCE</scope>
    <source>
        <strain evidence="2">R3-111a-1</strain>
    </source>
</reference>
<dbReference type="EMBL" id="GL385399">
    <property type="protein sequence ID" value="EJT73408.1"/>
    <property type="molecule type" value="Genomic_DNA"/>
</dbReference>
<gene>
    <name evidence="3" type="primary">20350705</name>
    <name evidence="2" type="ORF">GGTG_10247</name>
</gene>